<feature type="compositionally biased region" description="Basic and acidic residues" evidence="3">
    <location>
        <begin position="102"/>
        <end position="115"/>
    </location>
</feature>
<keyword evidence="7" id="KW-1185">Reference proteome</keyword>
<dbReference type="Proteomes" id="UP000242875">
    <property type="component" value="Unassembled WGS sequence"/>
</dbReference>
<sequence>MGREKKSLAEQLAELESAAPQDHDPELADDPFASIGLADDGEDDGDEALARQHYVEVGKSSLRNAVGGFLDDPKYSGVRTGRKALYGEEDDEEADESDEEEGKGSDEREVDHDDAGSDVADMESASEEDAASDSEVDAADNGASSDEENVSTSDDNEDEERITKHDNSQLSKELAKFEQEEQEMIKGLSVAAKEDVERGRGVQHQMSLFDGLLDARIRMQKVLALGNQLPQPDTYPLFIQEAETITDDTLFPQLANAKTAVLDLMDSITGLRIDLMTANDQVVVSKDVAKARKKRRAMWTHSKQDTNNDEVHEDEDEGADKKRARRAKAPDAEVDDALLNAYWDDLQGLNAVYEPYANATLEKWSDRTALSSAGTAKKFKAFDQGITRQVDNVLAGDWERIRDRTRIWRGDGRVIGHKAHRKEEQEETQEESTSKHDAHIFDDTDFYQHLLRDLIESRMTDTDDPIALSTRWAALRLSSHQKSSGLDATRGKKQVDTKASKGRRLRYHVHEKLEGFMAPIPLAGAWHDDMVDELYGSLLGSKAGAGQNVEGEEGEEDDDDDDEEFRVVNGQSEGLRIFG</sequence>
<evidence type="ECO:0000313" key="6">
    <source>
        <dbReference type="EMBL" id="OZJ01884.1"/>
    </source>
</evidence>
<feature type="domain" description="Apoptosis-antagonizing transcription factor C-terminal" evidence="4">
    <location>
        <begin position="447"/>
        <end position="539"/>
    </location>
</feature>
<feature type="compositionally biased region" description="Acidic residues" evidence="3">
    <location>
        <begin position="120"/>
        <end position="138"/>
    </location>
</feature>
<reference evidence="6 7" key="1">
    <citation type="journal article" date="2017" name="Mycologia">
        <title>Bifiguratus adelaidae, gen. et sp. nov., a new member of Mucoromycotina in endophytic and soil-dwelling habitats.</title>
        <authorList>
            <person name="Torres-Cruz T.J."/>
            <person name="Billingsley Tobias T.L."/>
            <person name="Almatruk M."/>
            <person name="Hesse C."/>
            <person name="Kuske C.R."/>
            <person name="Desiro A."/>
            <person name="Benucci G.M."/>
            <person name="Bonito G."/>
            <person name="Stajich J.E."/>
            <person name="Dunlap C."/>
            <person name="Arnold A.E."/>
            <person name="Porras-Alfaro A."/>
        </authorList>
    </citation>
    <scope>NUCLEOTIDE SEQUENCE [LARGE SCALE GENOMIC DNA]</scope>
    <source>
        <strain evidence="6 7">AZ0501</strain>
    </source>
</reference>
<name>A0A261XUG3_9FUNG</name>
<organism evidence="6 7">
    <name type="scientific">Bifiguratus adelaidae</name>
    <dbReference type="NCBI Taxonomy" id="1938954"/>
    <lineage>
        <taxon>Eukaryota</taxon>
        <taxon>Fungi</taxon>
        <taxon>Fungi incertae sedis</taxon>
        <taxon>Mucoromycota</taxon>
        <taxon>Mucoromycotina</taxon>
        <taxon>Endogonomycetes</taxon>
        <taxon>Endogonales</taxon>
        <taxon>Endogonales incertae sedis</taxon>
        <taxon>Bifiguratus</taxon>
    </lineage>
</organism>
<feature type="region of interest" description="Disordered" evidence="3">
    <location>
        <begin position="295"/>
        <end position="330"/>
    </location>
</feature>
<dbReference type="PANTHER" id="PTHR15565:SF0">
    <property type="entry name" value="PROTEIN AATF"/>
    <property type="match status" value="1"/>
</dbReference>
<dbReference type="AlphaFoldDB" id="A0A261XUG3"/>
<evidence type="ECO:0000256" key="1">
    <source>
        <dbReference type="ARBA" id="ARBA00008966"/>
    </source>
</evidence>
<evidence type="ECO:0000259" key="4">
    <source>
        <dbReference type="Pfam" id="PF08164"/>
    </source>
</evidence>
<gene>
    <name evidence="6" type="ORF">BZG36_05017</name>
</gene>
<feature type="compositionally biased region" description="Low complexity" evidence="3">
    <location>
        <begin position="9"/>
        <end position="19"/>
    </location>
</feature>
<dbReference type="GO" id="GO:0005730">
    <property type="term" value="C:nucleolus"/>
    <property type="evidence" value="ECO:0007669"/>
    <property type="project" value="TreeGrafter"/>
</dbReference>
<dbReference type="InterPro" id="IPR039223">
    <property type="entry name" value="AATF/Bfr2"/>
</dbReference>
<feature type="region of interest" description="Disordered" evidence="3">
    <location>
        <begin position="1"/>
        <end position="170"/>
    </location>
</feature>
<feature type="compositionally biased region" description="Acidic residues" evidence="3">
    <location>
        <begin position="87"/>
        <end position="101"/>
    </location>
</feature>
<protein>
    <recommendedName>
        <fullName evidence="2">Protein BFR2</fullName>
    </recommendedName>
</protein>
<evidence type="ECO:0000313" key="7">
    <source>
        <dbReference type="Proteomes" id="UP000242875"/>
    </source>
</evidence>
<dbReference type="OrthoDB" id="2442678at2759"/>
<dbReference type="EMBL" id="MVBO01000222">
    <property type="protein sequence ID" value="OZJ01884.1"/>
    <property type="molecule type" value="Genomic_DNA"/>
</dbReference>
<feature type="domain" description="AATF leucine zipper-containing" evidence="5">
    <location>
        <begin position="195"/>
        <end position="367"/>
    </location>
</feature>
<feature type="compositionally biased region" description="Acidic residues" evidence="3">
    <location>
        <begin position="145"/>
        <end position="160"/>
    </location>
</feature>
<dbReference type="InterPro" id="IPR012617">
    <property type="entry name" value="AATF_C"/>
</dbReference>
<feature type="compositionally biased region" description="Basic and acidic residues" evidence="3">
    <location>
        <begin position="161"/>
        <end position="170"/>
    </location>
</feature>
<proteinExistence type="inferred from homology"/>
<feature type="compositionally biased region" description="Acidic residues" evidence="3">
    <location>
        <begin position="550"/>
        <end position="564"/>
    </location>
</feature>
<accession>A0A261XUG3</accession>
<feature type="region of interest" description="Disordered" evidence="3">
    <location>
        <begin position="542"/>
        <end position="579"/>
    </location>
</feature>
<dbReference type="InterPro" id="IPR025160">
    <property type="entry name" value="AATF"/>
</dbReference>
<comment type="similarity">
    <text evidence="1">Belongs to the AATF family.</text>
</comment>
<dbReference type="Pfam" id="PF13339">
    <property type="entry name" value="AATF-Che1"/>
    <property type="match status" value="1"/>
</dbReference>
<dbReference type="GO" id="GO:0000462">
    <property type="term" value="P:maturation of SSU-rRNA from tricistronic rRNA transcript (SSU-rRNA, 5.8S rRNA, LSU-rRNA)"/>
    <property type="evidence" value="ECO:0007669"/>
    <property type="project" value="TreeGrafter"/>
</dbReference>
<dbReference type="PANTHER" id="PTHR15565">
    <property type="entry name" value="AATF PROTEIN APOPTOSIS ANTAGONIZING TRANSCRIPTION FACTOR"/>
    <property type="match status" value="1"/>
</dbReference>
<dbReference type="Pfam" id="PF08164">
    <property type="entry name" value="TRAUB"/>
    <property type="match status" value="1"/>
</dbReference>
<evidence type="ECO:0000256" key="2">
    <source>
        <dbReference type="ARBA" id="ARBA00013850"/>
    </source>
</evidence>
<evidence type="ECO:0000259" key="5">
    <source>
        <dbReference type="Pfam" id="PF13339"/>
    </source>
</evidence>
<evidence type="ECO:0000256" key="3">
    <source>
        <dbReference type="SAM" id="MobiDB-lite"/>
    </source>
</evidence>
<comment type="caution">
    <text evidence="6">The sequence shown here is derived from an EMBL/GenBank/DDBJ whole genome shotgun (WGS) entry which is preliminary data.</text>
</comment>